<dbReference type="PANTHER" id="PTHR43877">
    <property type="entry name" value="AMINOALKYLPHOSPHONATE N-ACETYLTRANSFERASE-RELATED-RELATED"/>
    <property type="match status" value="1"/>
</dbReference>
<evidence type="ECO:0000256" key="2">
    <source>
        <dbReference type="ARBA" id="ARBA00023315"/>
    </source>
</evidence>
<sequence>MLTLVKTTSADADFQELVALLDQDLAVRDGADHGFYAQFNKIDMIRHAVVAYWNNQPVGCGAIKKYDEEAVEVKRMFVRPEFRGKGVAPAILQELEAWAKELDYTACVLETGKKQPEAIRLYEKSQYARTPNYGQYAGVENSVCMRKELREK</sequence>
<accession>A0ABS0KZU8</accession>
<dbReference type="InterPro" id="IPR000182">
    <property type="entry name" value="GNAT_dom"/>
</dbReference>
<dbReference type="Pfam" id="PF00583">
    <property type="entry name" value="Acetyltransf_1"/>
    <property type="match status" value="1"/>
</dbReference>
<evidence type="ECO:0000313" key="5">
    <source>
        <dbReference type="Proteomes" id="UP000601099"/>
    </source>
</evidence>
<organism evidence="4 5">
    <name type="scientific">Hymenobacter guriensis</name>
    <dbReference type="NCBI Taxonomy" id="2793065"/>
    <lineage>
        <taxon>Bacteria</taxon>
        <taxon>Pseudomonadati</taxon>
        <taxon>Bacteroidota</taxon>
        <taxon>Cytophagia</taxon>
        <taxon>Cytophagales</taxon>
        <taxon>Hymenobacteraceae</taxon>
        <taxon>Hymenobacter</taxon>
    </lineage>
</organism>
<dbReference type="RefSeq" id="WP_196953715.1">
    <property type="nucleotide sequence ID" value="NZ_JADWYK010000002.1"/>
</dbReference>
<dbReference type="Proteomes" id="UP000601099">
    <property type="component" value="Unassembled WGS sequence"/>
</dbReference>
<evidence type="ECO:0000313" key="4">
    <source>
        <dbReference type="EMBL" id="MBG8552662.1"/>
    </source>
</evidence>
<dbReference type="SUPFAM" id="SSF55729">
    <property type="entry name" value="Acyl-CoA N-acyltransferases (Nat)"/>
    <property type="match status" value="1"/>
</dbReference>
<evidence type="ECO:0000256" key="1">
    <source>
        <dbReference type="ARBA" id="ARBA00022679"/>
    </source>
</evidence>
<keyword evidence="1" id="KW-0808">Transferase</keyword>
<protein>
    <submittedName>
        <fullName evidence="4">GNAT family N-acetyltransferase</fullName>
    </submittedName>
</protein>
<dbReference type="InterPro" id="IPR016181">
    <property type="entry name" value="Acyl_CoA_acyltransferase"/>
</dbReference>
<reference evidence="4 5" key="1">
    <citation type="submission" date="2020-11" db="EMBL/GenBank/DDBJ databases">
        <title>Hymenobacter sp.</title>
        <authorList>
            <person name="Kim M.K."/>
        </authorList>
    </citation>
    <scope>NUCLEOTIDE SEQUENCE [LARGE SCALE GENOMIC DNA]</scope>
    <source>
        <strain evidence="4 5">BT594</strain>
    </source>
</reference>
<dbReference type="Gene3D" id="3.40.630.30">
    <property type="match status" value="1"/>
</dbReference>
<gene>
    <name evidence="4" type="ORF">I5L79_03840</name>
</gene>
<dbReference type="CDD" id="cd04301">
    <property type="entry name" value="NAT_SF"/>
    <property type="match status" value="1"/>
</dbReference>
<dbReference type="EMBL" id="JADWYK010000002">
    <property type="protein sequence ID" value="MBG8552662.1"/>
    <property type="molecule type" value="Genomic_DNA"/>
</dbReference>
<dbReference type="PROSITE" id="PS51186">
    <property type="entry name" value="GNAT"/>
    <property type="match status" value="1"/>
</dbReference>
<name>A0ABS0KZU8_9BACT</name>
<dbReference type="PANTHER" id="PTHR43877:SF2">
    <property type="entry name" value="AMINOALKYLPHOSPHONATE N-ACETYLTRANSFERASE-RELATED"/>
    <property type="match status" value="1"/>
</dbReference>
<proteinExistence type="predicted"/>
<evidence type="ECO:0000259" key="3">
    <source>
        <dbReference type="PROSITE" id="PS51186"/>
    </source>
</evidence>
<comment type="caution">
    <text evidence="4">The sequence shown here is derived from an EMBL/GenBank/DDBJ whole genome shotgun (WGS) entry which is preliminary data.</text>
</comment>
<keyword evidence="5" id="KW-1185">Reference proteome</keyword>
<dbReference type="InterPro" id="IPR050832">
    <property type="entry name" value="Bact_Acetyltransf"/>
</dbReference>
<keyword evidence="2" id="KW-0012">Acyltransferase</keyword>
<feature type="domain" description="N-acetyltransferase" evidence="3">
    <location>
        <begin position="5"/>
        <end position="150"/>
    </location>
</feature>